<evidence type="ECO:0000256" key="2">
    <source>
        <dbReference type="ARBA" id="ARBA00022729"/>
    </source>
</evidence>
<evidence type="ECO:0000313" key="7">
    <source>
        <dbReference type="Proteomes" id="UP001199469"/>
    </source>
</evidence>
<feature type="domain" description="AB hydrolase-1" evidence="5">
    <location>
        <begin position="113"/>
        <end position="476"/>
    </location>
</feature>
<keyword evidence="2" id="KW-0732">Signal</keyword>
<dbReference type="Pfam" id="PF00561">
    <property type="entry name" value="Abhydrolase_1"/>
    <property type="match status" value="1"/>
</dbReference>
<dbReference type="PANTHER" id="PTHR43248:SF29">
    <property type="entry name" value="TRIPEPTIDYL AMINOPEPTIDASE"/>
    <property type="match status" value="1"/>
</dbReference>
<dbReference type="InterPro" id="IPR029058">
    <property type="entry name" value="AB_hydrolase_fold"/>
</dbReference>
<feature type="compositionally biased region" description="Low complexity" evidence="4">
    <location>
        <begin position="163"/>
        <end position="177"/>
    </location>
</feature>
<keyword evidence="3 6" id="KW-0378">Hydrolase</keyword>
<keyword evidence="7" id="KW-1185">Reference proteome</keyword>
<evidence type="ECO:0000259" key="5">
    <source>
        <dbReference type="Pfam" id="PF00561"/>
    </source>
</evidence>
<dbReference type="InterPro" id="IPR051601">
    <property type="entry name" value="Serine_prot/Carboxylest_S33"/>
</dbReference>
<dbReference type="Proteomes" id="UP001199469">
    <property type="component" value="Unassembled WGS sequence"/>
</dbReference>
<comment type="similarity">
    <text evidence="1">Belongs to the peptidase S33 family.</text>
</comment>
<dbReference type="Gene3D" id="3.40.50.1820">
    <property type="entry name" value="alpha/beta hydrolase"/>
    <property type="match status" value="1"/>
</dbReference>
<dbReference type="PANTHER" id="PTHR43248">
    <property type="entry name" value="2-SUCCINYL-6-HYDROXY-2,4-CYCLOHEXADIENE-1-CARBOXYLATE SYNTHASE"/>
    <property type="match status" value="1"/>
</dbReference>
<name>A0ABS8P4X7_9PSEU</name>
<dbReference type="InterPro" id="IPR000073">
    <property type="entry name" value="AB_hydrolase_1"/>
</dbReference>
<sequence length="502" mass="52319">MGDPKTAGRRNWSRLRAQRGVVLLAAGALLLAGCGGTSSLPALQTDTSAPSSSSSPPPPPTALGAPANFVPCDGAFQCATIMVPVDYAQPNGPTVGIGIVRQPAKDQSRKAGVLLVNPGGPGGSGIDTVESGQVPAAVADRFDVIGFDPRGVGRSNALKCPVGPDSPYYGDPDPGNPAGEASAEQAVERYDQSCGDTYHQLLPHLGTRDVARDMDSIRNALGEQQISYLGYSYGTSIGQIYGEMFPQRIRAMVLDGVVDVTLPGLDPSQAESFENSLHQFADDCASRPDCAAGPDPIAMLDRVRARVKASPLPVAGTTPLSAGLLELGVVLPLYSKGNWPTLAQALKAADSGDGGPMRRLAAKYFEGSNSDTYNAVTCLDNSWPRNQEDVLAQARAAEARAPHFSGNVLVSGLTCADWPVPQDPLTPPTGQGLAPTLVIGTTNDPATPYQNSVNLARRLTGSALLTYRGDGHTVYGQGVSCVDDQVNRYLTDLTLPGPNATC</sequence>
<protein>
    <submittedName>
        <fullName evidence="6">Alpha/beta hydrolase</fullName>
    </submittedName>
</protein>
<dbReference type="SUPFAM" id="SSF53474">
    <property type="entry name" value="alpha/beta-Hydrolases"/>
    <property type="match status" value="1"/>
</dbReference>
<gene>
    <name evidence="6" type="ORF">LQ327_07895</name>
</gene>
<evidence type="ECO:0000256" key="4">
    <source>
        <dbReference type="SAM" id="MobiDB-lite"/>
    </source>
</evidence>
<dbReference type="GO" id="GO:0016787">
    <property type="term" value="F:hydrolase activity"/>
    <property type="evidence" value="ECO:0007669"/>
    <property type="project" value="UniProtKB-KW"/>
</dbReference>
<dbReference type="EMBL" id="JAJNDB010000001">
    <property type="protein sequence ID" value="MCD2193307.1"/>
    <property type="molecule type" value="Genomic_DNA"/>
</dbReference>
<organism evidence="6 7">
    <name type="scientific">Actinomycetospora endophytica</name>
    <dbReference type="NCBI Taxonomy" id="2291215"/>
    <lineage>
        <taxon>Bacteria</taxon>
        <taxon>Bacillati</taxon>
        <taxon>Actinomycetota</taxon>
        <taxon>Actinomycetes</taxon>
        <taxon>Pseudonocardiales</taxon>
        <taxon>Pseudonocardiaceae</taxon>
        <taxon>Actinomycetospora</taxon>
    </lineage>
</organism>
<dbReference type="RefSeq" id="WP_230731237.1">
    <property type="nucleotide sequence ID" value="NZ_JAJNDB010000001.1"/>
</dbReference>
<dbReference type="PROSITE" id="PS51257">
    <property type="entry name" value="PROKAR_LIPOPROTEIN"/>
    <property type="match status" value="1"/>
</dbReference>
<comment type="caution">
    <text evidence="6">The sequence shown here is derived from an EMBL/GenBank/DDBJ whole genome shotgun (WGS) entry which is preliminary data.</text>
</comment>
<reference evidence="6 7" key="1">
    <citation type="submission" date="2021-11" db="EMBL/GenBank/DDBJ databases">
        <title>Draft genome sequence of Actinomycetospora sp. SF1 isolated from the rhizosphere soil.</title>
        <authorList>
            <person name="Duangmal K."/>
            <person name="Chantavorakit T."/>
        </authorList>
    </citation>
    <scope>NUCLEOTIDE SEQUENCE [LARGE SCALE GENOMIC DNA]</scope>
    <source>
        <strain evidence="6 7">TBRC 5722</strain>
    </source>
</reference>
<proteinExistence type="inferred from homology"/>
<feature type="region of interest" description="Disordered" evidence="4">
    <location>
        <begin position="40"/>
        <end position="66"/>
    </location>
</feature>
<evidence type="ECO:0000313" key="6">
    <source>
        <dbReference type="EMBL" id="MCD2193307.1"/>
    </source>
</evidence>
<evidence type="ECO:0000256" key="3">
    <source>
        <dbReference type="ARBA" id="ARBA00022801"/>
    </source>
</evidence>
<feature type="region of interest" description="Disordered" evidence="4">
    <location>
        <begin position="163"/>
        <end position="184"/>
    </location>
</feature>
<accession>A0ABS8P4X7</accession>
<evidence type="ECO:0000256" key="1">
    <source>
        <dbReference type="ARBA" id="ARBA00010088"/>
    </source>
</evidence>